<dbReference type="GO" id="GO:0006012">
    <property type="term" value="P:galactose metabolic process"/>
    <property type="evidence" value="ECO:0007669"/>
    <property type="project" value="InterPro"/>
</dbReference>
<evidence type="ECO:0000313" key="3">
    <source>
        <dbReference type="EMBL" id="SLM86759.1"/>
    </source>
</evidence>
<evidence type="ECO:0000256" key="2">
    <source>
        <dbReference type="ARBA" id="ARBA00004947"/>
    </source>
</evidence>
<sequence>MKENIIIHDFIDVAIQSGGWMLLDRVCLNNRIISLIGEPTESVEFDEEKIRTSKELLKELLEIAISNNRVSRNDVKGLAEMSSELRDILTPPPSVVNALFSQYYETSEKEATDYFHLMNVTNGYIEKNISSQEEVVVKKSHFMVQTKLETSHFEEAEICDYCFESEGYGKLNNRNKRIIRMNVKGESWGFSYSQKPIIKEECIFMPEEHKPMIINRQLQETMLNLLDIYPHYFITYNPKVVSELTHGYLYGGEASTPLIQAENDFMFDIPGFVTVSASLVEWPVSVIRLKTTSKKNLINVIEYLTLKWQQYSYPSLDIIAKTEDGLDLHTVISTFRKEEEAYVAELILQDASEAFVRTPDYEALLSNKENKVDFLGVVNLKDHNLTNEEITSVMEGNYEKQQIFKKTPEGQQAFVRFIDTL</sequence>
<dbReference type="AlphaFoldDB" id="A0A1X6WR76"/>
<name>A0A1X6WR76_9ENTE</name>
<proteinExistence type="predicted"/>
<evidence type="ECO:0000256" key="1">
    <source>
        <dbReference type="ARBA" id="ARBA00001107"/>
    </source>
</evidence>
<reference evidence="4" key="1">
    <citation type="submission" date="2017-02" db="EMBL/GenBank/DDBJ databases">
        <authorList>
            <person name="Dridi B."/>
        </authorList>
    </citation>
    <scope>NUCLEOTIDE SEQUENCE [LARGE SCALE GENOMIC DNA]</scope>
    <source>
        <strain evidence="4">bH819</strain>
    </source>
</reference>
<evidence type="ECO:0000313" key="4">
    <source>
        <dbReference type="Proteomes" id="UP000195918"/>
    </source>
</evidence>
<comment type="pathway">
    <text evidence="2">Carbohydrate metabolism; galactose metabolism.</text>
</comment>
<dbReference type="Proteomes" id="UP000195918">
    <property type="component" value="Unassembled WGS sequence"/>
</dbReference>
<protein>
    <submittedName>
        <fullName evidence="3">Galactose-1-phosphate uridylyltransferase</fullName>
        <ecNumber evidence="3">2.7.7.10</ecNumber>
    </submittedName>
</protein>
<dbReference type="GO" id="GO:0008108">
    <property type="term" value="F:UDP-glucose:hexose-1-phosphate uridylyltransferase activity"/>
    <property type="evidence" value="ECO:0007669"/>
    <property type="project" value="UniProtKB-EC"/>
</dbReference>
<dbReference type="InterPro" id="IPR000766">
    <property type="entry name" value="GalP_uridyl_Trfase_II"/>
</dbReference>
<keyword evidence="3" id="KW-0548">Nucleotidyltransferase</keyword>
<organism evidence="3 4">
    <name type="scientific">Vagococcus fluvialis bH819</name>
    <dbReference type="NCBI Taxonomy" id="1255619"/>
    <lineage>
        <taxon>Bacteria</taxon>
        <taxon>Bacillati</taxon>
        <taxon>Bacillota</taxon>
        <taxon>Bacilli</taxon>
        <taxon>Lactobacillales</taxon>
        <taxon>Enterococcaceae</taxon>
        <taxon>Vagococcus</taxon>
    </lineage>
</organism>
<dbReference type="OrthoDB" id="2293at2"/>
<accession>A0A1X6WR76</accession>
<dbReference type="EMBL" id="FWFD01000015">
    <property type="protein sequence ID" value="SLM86759.1"/>
    <property type="molecule type" value="Genomic_DNA"/>
</dbReference>
<dbReference type="EC" id="2.7.7.10" evidence="3"/>
<keyword evidence="4" id="KW-1185">Reference proteome</keyword>
<keyword evidence="3" id="KW-0808">Transferase</keyword>
<dbReference type="GO" id="GO:0017103">
    <property type="term" value="F:UTP:galactose-1-phosphate uridylyltransferase activity"/>
    <property type="evidence" value="ECO:0007669"/>
    <property type="project" value="UniProtKB-EC"/>
</dbReference>
<comment type="catalytic activity">
    <reaction evidence="1">
        <text>alpha-D-galactose 1-phosphate + UDP-alpha-D-glucose = alpha-D-glucose 1-phosphate + UDP-alpha-D-galactose</text>
        <dbReference type="Rhea" id="RHEA:13989"/>
        <dbReference type="ChEBI" id="CHEBI:58336"/>
        <dbReference type="ChEBI" id="CHEBI:58601"/>
        <dbReference type="ChEBI" id="CHEBI:58885"/>
        <dbReference type="ChEBI" id="CHEBI:66914"/>
        <dbReference type="EC" id="2.7.7.12"/>
    </reaction>
</comment>
<dbReference type="PANTHER" id="PTHR39191">
    <property type="entry name" value="GALACTOSE-1-PHOSPHATE URIDYLYLTRANSFERASE"/>
    <property type="match status" value="1"/>
</dbReference>
<dbReference type="RefSeq" id="WP_086952370.1">
    <property type="nucleotide sequence ID" value="NZ_FWFD01000015.1"/>
</dbReference>
<gene>
    <name evidence="3" type="ORF">FM121_11730</name>
</gene>
<dbReference type="GO" id="GO:0005737">
    <property type="term" value="C:cytoplasm"/>
    <property type="evidence" value="ECO:0007669"/>
    <property type="project" value="InterPro"/>
</dbReference>
<dbReference type="PANTHER" id="PTHR39191:SF1">
    <property type="entry name" value="DUF4922 DOMAIN-CONTAINING PROTEIN"/>
    <property type="match status" value="1"/>
</dbReference>